<gene>
    <name evidence="2" type="ordered locus">MGMSRv2__2824</name>
</gene>
<keyword evidence="3" id="KW-1185">Reference proteome</keyword>
<dbReference type="GO" id="GO:0009231">
    <property type="term" value="P:riboflavin biosynthetic process"/>
    <property type="evidence" value="ECO:0007669"/>
    <property type="project" value="InterPro"/>
</dbReference>
<feature type="domain" description="Bacterial bifunctional deaminase-reductase C-terminal" evidence="1">
    <location>
        <begin position="4"/>
        <end position="165"/>
    </location>
</feature>
<dbReference type="STRING" id="1430440.MGMSRv2__2824"/>
<dbReference type="GO" id="GO:0008703">
    <property type="term" value="F:5-amino-6-(5-phosphoribosylamino)uracil reductase activity"/>
    <property type="evidence" value="ECO:0007669"/>
    <property type="project" value="InterPro"/>
</dbReference>
<dbReference type="KEGG" id="mgy:MGMSRv2__2824"/>
<dbReference type="eggNOG" id="COG0262">
    <property type="taxonomic scope" value="Bacteria"/>
</dbReference>
<protein>
    <submittedName>
        <fullName evidence="2">Oxidoreductase</fullName>
    </submittedName>
</protein>
<dbReference type="Gene3D" id="3.40.430.10">
    <property type="entry name" value="Dihydrofolate Reductase, subunit A"/>
    <property type="match status" value="1"/>
</dbReference>
<accession>V6F3K8</accession>
<sequence length="172" mass="18952">MSRVRLFMAASVDGYIATADGCLDWLEPYDGSDFGYDRLMAEVEVVVVGRTTFDLIAGFPAWPYPGKRVVVLTHRPLLSPPAGVECHAGDVAALTERLRRQCSADIFIDGGAQTVRAFLDADLIDHLDLFTIPILLGQGIPRFLPSRRRTSLRLADSETMAQGVVRSTYLRP</sequence>
<evidence type="ECO:0000313" key="3">
    <source>
        <dbReference type="Proteomes" id="UP000018922"/>
    </source>
</evidence>
<dbReference type="InterPro" id="IPR024072">
    <property type="entry name" value="DHFR-like_dom_sf"/>
</dbReference>
<organism evidence="2 3">
    <name type="scientific">Magnetospirillum gryphiswaldense (strain DSM 6361 / JCM 21280 / NBRC 15271 / MSR-1)</name>
    <dbReference type="NCBI Taxonomy" id="431944"/>
    <lineage>
        <taxon>Bacteria</taxon>
        <taxon>Pseudomonadati</taxon>
        <taxon>Pseudomonadota</taxon>
        <taxon>Alphaproteobacteria</taxon>
        <taxon>Rhodospirillales</taxon>
        <taxon>Rhodospirillaceae</taxon>
        <taxon>Magnetospirillum</taxon>
    </lineage>
</organism>
<proteinExistence type="predicted"/>
<dbReference type="Pfam" id="PF01872">
    <property type="entry name" value="RibD_C"/>
    <property type="match status" value="1"/>
</dbReference>
<evidence type="ECO:0000259" key="1">
    <source>
        <dbReference type="Pfam" id="PF01872"/>
    </source>
</evidence>
<reference evidence="2 3" key="1">
    <citation type="journal article" date="2014" name="Genome Announc.">
        <title>Complete genome sequence of Magnetospirillum gryphiswaldense MSR-1.</title>
        <authorList>
            <person name="Wang X."/>
            <person name="Wang Q."/>
            <person name="Zhang W."/>
            <person name="Wang Y."/>
            <person name="Li L."/>
            <person name="Wen T."/>
            <person name="Zhang T."/>
            <person name="Zhang Y."/>
            <person name="Xu J."/>
            <person name="Hu J."/>
            <person name="Li S."/>
            <person name="Liu L."/>
            <person name="Liu J."/>
            <person name="Jiang W."/>
            <person name="Tian J."/>
            <person name="Li Y."/>
            <person name="Schuler D."/>
            <person name="Wang L."/>
            <person name="Li J."/>
        </authorList>
    </citation>
    <scope>NUCLEOTIDE SEQUENCE [LARGE SCALE GENOMIC DNA]</scope>
    <source>
        <strain evidence="3">DSM 6361 / JCM 21280 / NBRC 15271 / MSR-1</strain>
    </source>
</reference>
<evidence type="ECO:0000313" key="2">
    <source>
        <dbReference type="EMBL" id="CDL00039.1"/>
    </source>
</evidence>
<dbReference type="EMBL" id="HG794546">
    <property type="protein sequence ID" value="CDL00039.1"/>
    <property type="molecule type" value="Genomic_DNA"/>
</dbReference>
<dbReference type="PANTHER" id="PTHR38011">
    <property type="entry name" value="DIHYDROFOLATE REDUCTASE FAMILY PROTEIN (AFU_ORTHOLOGUE AFUA_8G06820)"/>
    <property type="match status" value="1"/>
</dbReference>
<dbReference type="AlphaFoldDB" id="V6F3K8"/>
<dbReference type="InterPro" id="IPR050765">
    <property type="entry name" value="Riboflavin_Biosynth_HTPR"/>
</dbReference>
<dbReference type="PANTHER" id="PTHR38011:SF11">
    <property type="entry name" value="2,5-DIAMINO-6-RIBOSYLAMINO-4(3H)-PYRIMIDINONE 5'-PHOSPHATE REDUCTASE"/>
    <property type="match status" value="1"/>
</dbReference>
<dbReference type="InterPro" id="IPR002734">
    <property type="entry name" value="RibDG_C"/>
</dbReference>
<dbReference type="HOGENOM" id="CLU_043966_4_2_5"/>
<dbReference type="Proteomes" id="UP000018922">
    <property type="component" value="Chromosome I"/>
</dbReference>
<dbReference type="SUPFAM" id="SSF53597">
    <property type="entry name" value="Dihydrofolate reductase-like"/>
    <property type="match status" value="1"/>
</dbReference>
<name>V6F3K8_MAGGM</name>